<feature type="transmembrane region" description="Helical" evidence="1">
    <location>
        <begin position="179"/>
        <end position="199"/>
    </location>
</feature>
<feature type="transmembrane region" description="Helical" evidence="1">
    <location>
        <begin position="229"/>
        <end position="246"/>
    </location>
</feature>
<accession>A0A918MJR0</accession>
<keyword evidence="2" id="KW-0503">Monooxygenase</keyword>
<keyword evidence="1" id="KW-1133">Transmembrane helix</keyword>
<comment type="caution">
    <text evidence="2">The sequence shown here is derived from an EMBL/GenBank/DDBJ whole genome shotgun (WGS) entry which is preliminary data.</text>
</comment>
<organism evidence="2 3">
    <name type="scientific">Gemmobacter lanyuensis</name>
    <dbReference type="NCBI Taxonomy" id="1054497"/>
    <lineage>
        <taxon>Bacteria</taxon>
        <taxon>Pseudomonadati</taxon>
        <taxon>Pseudomonadota</taxon>
        <taxon>Alphaproteobacteria</taxon>
        <taxon>Rhodobacterales</taxon>
        <taxon>Paracoccaceae</taxon>
        <taxon>Gemmobacter</taxon>
    </lineage>
</organism>
<feature type="transmembrane region" description="Helical" evidence="1">
    <location>
        <begin position="30"/>
        <end position="50"/>
    </location>
</feature>
<evidence type="ECO:0000313" key="2">
    <source>
        <dbReference type="EMBL" id="GGW32770.1"/>
    </source>
</evidence>
<dbReference type="GO" id="GO:0016020">
    <property type="term" value="C:membrane"/>
    <property type="evidence" value="ECO:0007669"/>
    <property type="project" value="InterPro"/>
</dbReference>
<dbReference type="PIRSF" id="PIRSF038991">
    <property type="entry name" value="Protein_AbrB"/>
    <property type="match status" value="1"/>
</dbReference>
<evidence type="ECO:0000256" key="1">
    <source>
        <dbReference type="SAM" id="Phobius"/>
    </source>
</evidence>
<feature type="transmembrane region" description="Helical" evidence="1">
    <location>
        <begin position="57"/>
        <end position="75"/>
    </location>
</feature>
<protein>
    <submittedName>
        <fullName evidence="2">Monooxygenase</fullName>
    </submittedName>
</protein>
<evidence type="ECO:0000313" key="3">
    <source>
        <dbReference type="Proteomes" id="UP000628984"/>
    </source>
</evidence>
<keyword evidence="1" id="KW-0472">Membrane</keyword>
<feature type="transmembrane region" description="Helical" evidence="1">
    <location>
        <begin position="321"/>
        <end position="343"/>
    </location>
</feature>
<feature type="transmembrane region" description="Helical" evidence="1">
    <location>
        <begin position="258"/>
        <end position="278"/>
    </location>
</feature>
<gene>
    <name evidence="2" type="ORF">GCM10011452_21500</name>
</gene>
<dbReference type="PANTHER" id="PTHR38457">
    <property type="entry name" value="REGULATOR ABRB-RELATED"/>
    <property type="match status" value="1"/>
</dbReference>
<reference evidence="2" key="1">
    <citation type="journal article" date="2014" name="Int. J. Syst. Evol. Microbiol.">
        <title>Complete genome sequence of Corynebacterium casei LMG S-19264T (=DSM 44701T), isolated from a smear-ripened cheese.</title>
        <authorList>
            <consortium name="US DOE Joint Genome Institute (JGI-PGF)"/>
            <person name="Walter F."/>
            <person name="Albersmeier A."/>
            <person name="Kalinowski J."/>
            <person name="Ruckert C."/>
        </authorList>
    </citation>
    <scope>NUCLEOTIDE SEQUENCE</scope>
    <source>
        <strain evidence="2">KCTC 23714</strain>
    </source>
</reference>
<sequence>MPDFLRLGLSLFLGAAGGGAFHALSLPLPWMLGALFATMVAAVAGAPMRAPVRIRPATVAVIGVMLGARFSPAVLSQAGEWVQTLLLLTGYIFAVGLTVVPFYRYVGRFDWTTAYFAGMPGGLTEMIEIGEAKGARVQPIILAHSLRIVVTIALIAFWFRVVQGQAVGGAPAPAVQLGWVDALLLLICAVVGSLLGQALRFPAPTFLGPLALSAALHLTNVTAGAPPALLVNAAQVILGTVLGCRFQGIRLPELARAGLLSLGSTVLTLGLALATGLLMRQVAGVGVDQALLALAPGGLTEMGLIALAIHADVAFVALHHVVRILFVIVAAPTAFTLIGGWLAGRRRG</sequence>
<feature type="transmembrane region" description="Helical" evidence="1">
    <location>
        <begin position="140"/>
        <end position="159"/>
    </location>
</feature>
<keyword evidence="2" id="KW-0560">Oxidoreductase</keyword>
<dbReference type="Pfam" id="PF05145">
    <property type="entry name" value="AbrB"/>
    <property type="match status" value="1"/>
</dbReference>
<feature type="transmembrane region" description="Helical" evidence="1">
    <location>
        <begin position="81"/>
        <end position="103"/>
    </location>
</feature>
<keyword evidence="3" id="KW-1185">Reference proteome</keyword>
<dbReference type="InterPro" id="IPR017516">
    <property type="entry name" value="AbrB_dup"/>
</dbReference>
<dbReference type="PANTHER" id="PTHR38457:SF1">
    <property type="entry name" value="REGULATOR ABRB-RELATED"/>
    <property type="match status" value="1"/>
</dbReference>
<proteinExistence type="predicted"/>
<name>A0A918MJR0_9RHOB</name>
<reference evidence="2" key="2">
    <citation type="submission" date="2020-09" db="EMBL/GenBank/DDBJ databases">
        <authorList>
            <person name="Sun Q."/>
            <person name="Kim S."/>
        </authorList>
    </citation>
    <scope>NUCLEOTIDE SEQUENCE</scope>
    <source>
        <strain evidence="2">KCTC 23714</strain>
    </source>
</reference>
<keyword evidence="1" id="KW-0812">Transmembrane</keyword>
<dbReference type="AlphaFoldDB" id="A0A918MJR0"/>
<dbReference type="GO" id="GO:0010468">
    <property type="term" value="P:regulation of gene expression"/>
    <property type="evidence" value="ECO:0007669"/>
    <property type="project" value="InterPro"/>
</dbReference>
<dbReference type="RefSeq" id="WP_189633867.1">
    <property type="nucleotide sequence ID" value="NZ_BMYQ01000006.1"/>
</dbReference>
<dbReference type="EMBL" id="BMYQ01000006">
    <property type="protein sequence ID" value="GGW32770.1"/>
    <property type="molecule type" value="Genomic_DNA"/>
</dbReference>
<dbReference type="NCBIfam" id="TIGR03082">
    <property type="entry name" value="Gneg_AbrB_dup"/>
    <property type="match status" value="2"/>
</dbReference>
<dbReference type="InterPro" id="IPR007820">
    <property type="entry name" value="AbrB_fam"/>
</dbReference>
<feature type="transmembrane region" description="Helical" evidence="1">
    <location>
        <begin position="290"/>
        <end position="309"/>
    </location>
</feature>
<dbReference type="GO" id="GO:0004497">
    <property type="term" value="F:monooxygenase activity"/>
    <property type="evidence" value="ECO:0007669"/>
    <property type="project" value="UniProtKB-KW"/>
</dbReference>
<dbReference type="Proteomes" id="UP000628984">
    <property type="component" value="Unassembled WGS sequence"/>
</dbReference>